<dbReference type="Proteomes" id="UP000240535">
    <property type="component" value="Unassembled WGS sequence"/>
</dbReference>
<sequence>MLVLSLTTPVLVGIYEDNKLIEKSSSNDKKASEFLIEALEYADKKYNIEEIIYTNGPGSFMGIKVSYIILKTFTLAKNCHIYAVSGFDFNDNNPIKANKHFSFVLENSKIKLKKIEPVELKLPNTLLNLNKSDDILPSYNIEAV</sequence>
<dbReference type="Gene3D" id="3.30.420.40">
    <property type="match status" value="1"/>
</dbReference>
<keyword evidence="1" id="KW-0378">Hydrolase</keyword>
<organism evidence="1 2">
    <name type="scientific">Campylobacter blaseri</name>
    <dbReference type="NCBI Taxonomy" id="2042961"/>
    <lineage>
        <taxon>Bacteria</taxon>
        <taxon>Pseudomonadati</taxon>
        <taxon>Campylobacterota</taxon>
        <taxon>Epsilonproteobacteria</taxon>
        <taxon>Campylobacterales</taxon>
        <taxon>Campylobacteraceae</taxon>
        <taxon>Campylobacter</taxon>
    </lineage>
</organism>
<dbReference type="AlphaFoldDB" id="A0A2P8QZA5"/>
<reference evidence="2" key="1">
    <citation type="submission" date="2017-10" db="EMBL/GenBank/DDBJ databases">
        <title>Campylobacter species from seals.</title>
        <authorList>
            <person name="Gilbert M.J."/>
            <person name="Zomer A.L."/>
            <person name="Timmerman A.J."/>
            <person name="Duim B."/>
            <person name="Wagenaar J.A."/>
        </authorList>
    </citation>
    <scope>NUCLEOTIDE SEQUENCE [LARGE SCALE GENOMIC DNA]</scope>
    <source>
        <strain evidence="2">17S00004-5</strain>
    </source>
</reference>
<protein>
    <submittedName>
        <fullName evidence="1">Glycoprotease</fullName>
    </submittedName>
</protein>
<keyword evidence="1" id="KW-0645">Protease</keyword>
<gene>
    <name evidence="1" type="ORF">CQ405_07215</name>
</gene>
<name>A0A2P8QZA5_9BACT</name>
<dbReference type="OrthoDB" id="5339448at2"/>
<proteinExistence type="predicted"/>
<dbReference type="GO" id="GO:0006508">
    <property type="term" value="P:proteolysis"/>
    <property type="evidence" value="ECO:0007669"/>
    <property type="project" value="UniProtKB-KW"/>
</dbReference>
<evidence type="ECO:0000313" key="2">
    <source>
        <dbReference type="Proteomes" id="UP000240535"/>
    </source>
</evidence>
<evidence type="ECO:0000313" key="1">
    <source>
        <dbReference type="EMBL" id="PSM51577.1"/>
    </source>
</evidence>
<accession>A0A2P8QZA5</accession>
<dbReference type="EMBL" id="PDHH01000006">
    <property type="protein sequence ID" value="PSM51577.1"/>
    <property type="molecule type" value="Genomic_DNA"/>
</dbReference>
<dbReference type="InterPro" id="IPR043129">
    <property type="entry name" value="ATPase_NBD"/>
</dbReference>
<comment type="caution">
    <text evidence="1">The sequence shown here is derived from an EMBL/GenBank/DDBJ whole genome shotgun (WGS) entry which is preliminary data.</text>
</comment>
<dbReference type="GO" id="GO:0008233">
    <property type="term" value="F:peptidase activity"/>
    <property type="evidence" value="ECO:0007669"/>
    <property type="project" value="UniProtKB-KW"/>
</dbReference>
<keyword evidence="2" id="KW-1185">Reference proteome</keyword>
<dbReference type="SUPFAM" id="SSF53067">
    <property type="entry name" value="Actin-like ATPase domain"/>
    <property type="match status" value="1"/>
</dbReference>